<reference evidence="1" key="1">
    <citation type="submission" date="2014-09" db="EMBL/GenBank/DDBJ databases">
        <authorList>
            <person name="Magalhaes I.L.F."/>
            <person name="Oliveira U."/>
            <person name="Santos F.R."/>
            <person name="Vidigal T.H.D.A."/>
            <person name="Brescovit A.D."/>
            <person name="Santos A.J."/>
        </authorList>
    </citation>
    <scope>NUCLEOTIDE SEQUENCE</scope>
    <source>
        <tissue evidence="1">Shoot tissue taken approximately 20 cm above the soil surface</tissue>
    </source>
</reference>
<evidence type="ECO:0000313" key="1">
    <source>
        <dbReference type="EMBL" id="JAD86235.1"/>
    </source>
</evidence>
<accession>A0A0A9DKQ6</accession>
<proteinExistence type="predicted"/>
<organism evidence="1">
    <name type="scientific">Arundo donax</name>
    <name type="common">Giant reed</name>
    <name type="synonym">Donax arundinaceus</name>
    <dbReference type="NCBI Taxonomy" id="35708"/>
    <lineage>
        <taxon>Eukaryota</taxon>
        <taxon>Viridiplantae</taxon>
        <taxon>Streptophyta</taxon>
        <taxon>Embryophyta</taxon>
        <taxon>Tracheophyta</taxon>
        <taxon>Spermatophyta</taxon>
        <taxon>Magnoliopsida</taxon>
        <taxon>Liliopsida</taxon>
        <taxon>Poales</taxon>
        <taxon>Poaceae</taxon>
        <taxon>PACMAD clade</taxon>
        <taxon>Arundinoideae</taxon>
        <taxon>Arundineae</taxon>
        <taxon>Arundo</taxon>
    </lineage>
</organism>
<dbReference type="EMBL" id="GBRH01211660">
    <property type="protein sequence ID" value="JAD86235.1"/>
    <property type="molecule type" value="Transcribed_RNA"/>
</dbReference>
<sequence length="53" mass="5881">MSTELKISFTLWCSEKIISAIFFCSTNHPNLSVISKESRSLGNVASDIISSMR</sequence>
<protein>
    <submittedName>
        <fullName evidence="1">Uncharacterized protein</fullName>
    </submittedName>
</protein>
<reference evidence="1" key="2">
    <citation type="journal article" date="2015" name="Data Brief">
        <title>Shoot transcriptome of the giant reed, Arundo donax.</title>
        <authorList>
            <person name="Barrero R.A."/>
            <person name="Guerrero F.D."/>
            <person name="Moolhuijzen P."/>
            <person name="Goolsby J.A."/>
            <person name="Tidwell J."/>
            <person name="Bellgard S.E."/>
            <person name="Bellgard M.I."/>
        </authorList>
    </citation>
    <scope>NUCLEOTIDE SEQUENCE</scope>
    <source>
        <tissue evidence="1">Shoot tissue taken approximately 20 cm above the soil surface</tissue>
    </source>
</reference>
<dbReference type="AlphaFoldDB" id="A0A0A9DKQ6"/>
<name>A0A0A9DKQ6_ARUDO</name>